<feature type="region of interest" description="Disordered" evidence="2">
    <location>
        <begin position="127"/>
        <end position="157"/>
    </location>
</feature>
<feature type="compositionally biased region" description="Low complexity" evidence="2">
    <location>
        <begin position="1061"/>
        <end position="1070"/>
    </location>
</feature>
<evidence type="ECO:0000256" key="1">
    <source>
        <dbReference type="SAM" id="Coils"/>
    </source>
</evidence>
<feature type="compositionally biased region" description="Basic and acidic residues" evidence="2">
    <location>
        <begin position="141"/>
        <end position="157"/>
    </location>
</feature>
<protein>
    <submittedName>
        <fullName evidence="3">Uncharacterized protein</fullName>
    </submittedName>
</protein>
<feature type="compositionally biased region" description="Acidic residues" evidence="2">
    <location>
        <begin position="633"/>
        <end position="652"/>
    </location>
</feature>
<feature type="compositionally biased region" description="Acidic residues" evidence="2">
    <location>
        <begin position="605"/>
        <end position="620"/>
    </location>
</feature>
<feature type="region of interest" description="Disordered" evidence="2">
    <location>
        <begin position="1057"/>
        <end position="1079"/>
    </location>
</feature>
<name>A0A371CA93_YARLL</name>
<feature type="compositionally biased region" description="Polar residues" evidence="2">
    <location>
        <begin position="815"/>
        <end position="826"/>
    </location>
</feature>
<feature type="compositionally biased region" description="Low complexity" evidence="2">
    <location>
        <begin position="796"/>
        <end position="810"/>
    </location>
</feature>
<accession>A0A371CA93</accession>
<dbReference type="EMBL" id="KZ858966">
    <property type="protein sequence ID" value="RDW27203.1"/>
    <property type="molecule type" value="Genomic_DNA"/>
</dbReference>
<feature type="compositionally biased region" description="Polar residues" evidence="2">
    <location>
        <begin position="936"/>
        <end position="963"/>
    </location>
</feature>
<dbReference type="Proteomes" id="UP000256601">
    <property type="component" value="Unassembled WGS sequence"/>
</dbReference>
<feature type="compositionally biased region" description="Low complexity" evidence="2">
    <location>
        <begin position="755"/>
        <end position="768"/>
    </location>
</feature>
<feature type="compositionally biased region" description="Basic residues" evidence="2">
    <location>
        <begin position="255"/>
        <end position="266"/>
    </location>
</feature>
<evidence type="ECO:0000313" key="3">
    <source>
        <dbReference type="EMBL" id="RDW27203.1"/>
    </source>
</evidence>
<evidence type="ECO:0000313" key="4">
    <source>
        <dbReference type="Proteomes" id="UP000256601"/>
    </source>
</evidence>
<dbReference type="VEuPathDB" id="FungiDB:YALI0_D22506g"/>
<feature type="region of interest" description="Disordered" evidence="2">
    <location>
        <begin position="936"/>
        <end position="986"/>
    </location>
</feature>
<feature type="compositionally biased region" description="Acidic residues" evidence="2">
    <location>
        <begin position="659"/>
        <end position="678"/>
    </location>
</feature>
<feature type="region of interest" description="Disordered" evidence="2">
    <location>
        <begin position="853"/>
        <end position="918"/>
    </location>
</feature>
<feature type="coiled-coil region" evidence="1">
    <location>
        <begin position="364"/>
        <end position="391"/>
    </location>
</feature>
<keyword evidence="1" id="KW-0175">Coiled coil</keyword>
<proteinExistence type="predicted"/>
<gene>
    <name evidence="3" type="ORF">B0I71DRAFT_115723</name>
</gene>
<feature type="region of interest" description="Disordered" evidence="2">
    <location>
        <begin position="467"/>
        <end position="496"/>
    </location>
</feature>
<feature type="region of interest" description="Disordered" evidence="2">
    <location>
        <begin position="556"/>
        <end position="725"/>
    </location>
</feature>
<reference evidence="3 4" key="1">
    <citation type="submission" date="2018-07" db="EMBL/GenBank/DDBJ databases">
        <title>Draft Genome Assemblies for Five Robust Yarrowia lipolytica Strains Exhibiting High Lipid Production and Pentose Sugar Utilization and Sugar Alcohol Secretion from Undetoxified Lignocellulosic Biomass Hydrolysates.</title>
        <authorList>
            <consortium name="DOE Joint Genome Institute"/>
            <person name="Walker C."/>
            <person name="Ryu S."/>
            <person name="Na H."/>
            <person name="Zane M."/>
            <person name="LaButti K."/>
            <person name="Lipzen A."/>
            <person name="Haridas S."/>
            <person name="Barry K."/>
            <person name="Grigoriev I.V."/>
            <person name="Quarterman J."/>
            <person name="Slininger P."/>
            <person name="Dien B."/>
            <person name="Trinh C.T."/>
        </authorList>
    </citation>
    <scope>NUCLEOTIDE SEQUENCE [LARGE SCALE GENOMIC DNA]</scope>
    <source>
        <strain evidence="3 4">YB392</strain>
    </source>
</reference>
<feature type="compositionally biased region" description="Low complexity" evidence="2">
    <location>
        <begin position="853"/>
        <end position="867"/>
    </location>
</feature>
<feature type="region of interest" description="Disordered" evidence="2">
    <location>
        <begin position="796"/>
        <end position="827"/>
    </location>
</feature>
<feature type="compositionally biased region" description="Low complexity" evidence="2">
    <location>
        <begin position="315"/>
        <end position="330"/>
    </location>
</feature>
<sequence length="1473" mass="162388">MRRVDFSPYVAELRASAPHPPKIAHVTSGVSFHKLHAALNQFAKTYHYVFDASKPRRKDDMECVVMKCCRRRCRYRLSVFSEASNAVDGALSWLEYDSDDMVEHNHELDGSDLTDEDRKRMKRVEFKRKRNAKRVQQVEDSDTRTKESHSGDLRHGCDDELNGFNDLNGFVDPKGSNSYDCDNGDDIMEEEFHSDEEPLFLCSEAEDSETSPAPEVAEQPQQSPVQRLDKYHSLFLHSEEDDDEVQEIVATNKTNKTKSKPKKKKKIEIISLDSDSEEAEEERAQSSAKTISPQPKSESSPATASGAQKKRAKSQTKPFSSSTTSSELSKTYSHEVLDTLKAQKRNHRVSKHQKERARVDEITAKVRENEKLALENKKTELEQQVEATLSKREMVLKTYLRLEKGLRGAQLADSLSRMMRVIKTQVQDELRGVHEEENEPVMLAESSFIVDDKDDKDEDGEYLEEELVKKDGRRKTSGTKNKALEKAQRKKERKHERQAALMKLLDRRVMKEWRACPFCKRRFYPREIGKKTNSAEAELMTHIQLVHPDEVVYLDDLEEEEEEGEDAVQSDHGYGDSLNSSSDSEEEIVAVPRSRLRPRPKVVVDEDSGNEEEPAVDPEVEPGTTVESPDGPELAEEDAEEEAEEEVEEEAEEKAGEVDGSEVGELEPVDDVAVEVEAESVAADEITSESPQPVARSPKGKSPEPASPVGEPIEEPTIKTTPAAESVDIVRTLAATEKAAPVTAASPVNTGSPVTAASPAKATAHTATPQVKTSQTEPIATPAATVVPAVTSPVEASSLATQLAASADSAPTQPPSSANPFSTPTKSPAKAMVVINLDDGDNEDDVVVVASTRSASSAIAAPGPSHSNTAPDGSDLAAQQTAKRRHSSSLLPNVPFRYSRDPDPPYKRQKQVAELPTGGLTIQAPAYAHRDVTANSTRPTTFSSDVTPFASSADPNSTGQGSVNPPHLPSLGTSPAGHGPTGQNFTMASSESVISTSAAAPNTQGTHRNEPAVSSSFAFGVSALPVSGHTSAPDQPKGIYQAGASDSLFKSLLEHEDTSIESESSVSEGPAPAPGPAPEPAYCSNALTLSLAGYFRNNRQWYSSIFTEQNSQHKLRASLICYAHVIGVKLAKLYPEVLMVDMQKSMVEIGGVDATGQHFPIAFGHILGHTKGVHYTIRWLKEVVYSANGIIDPGVIVSTCELPQEAYDVFPKVKVMRNRCQLDSLVLTRTQRQDSRLSDMWMYIMGLRSKSLVKNVNGLLSRVDLVPFTDFDRWFAKNKKTLCPAFFDRYPHFSEVKVIPGALQGTATRADDPVFTFEALSRNIIPRYKFIVDNQNWERKVFASERPEDALLNGRISHKAMDLINFQRTAAVEKCGGQDTIHRWDRCVSRVLGIPCRHSLDYVNRRAMGLTVTEIHPHWHLMNPELLYREDFAPTLNTIVYPETAVQSNQVSEEAIRSMFGQSGFGPGRFGGV</sequence>
<feature type="region of interest" description="Disordered" evidence="2">
    <location>
        <begin position="205"/>
        <end position="330"/>
    </location>
</feature>
<dbReference type="VEuPathDB" id="FungiDB:YALI1_D28630g"/>
<feature type="compositionally biased region" description="Acidic residues" evidence="2">
    <location>
        <begin position="556"/>
        <end position="568"/>
    </location>
</feature>
<evidence type="ECO:0000256" key="2">
    <source>
        <dbReference type="SAM" id="MobiDB-lite"/>
    </source>
</evidence>
<feature type="region of interest" description="Disordered" evidence="2">
    <location>
        <begin position="738"/>
        <end position="779"/>
    </location>
</feature>
<feature type="compositionally biased region" description="Polar residues" evidence="2">
    <location>
        <begin position="290"/>
        <end position="306"/>
    </location>
</feature>
<organism evidence="3 4">
    <name type="scientific">Yarrowia lipolytica</name>
    <name type="common">Candida lipolytica</name>
    <dbReference type="NCBI Taxonomy" id="4952"/>
    <lineage>
        <taxon>Eukaryota</taxon>
        <taxon>Fungi</taxon>
        <taxon>Dikarya</taxon>
        <taxon>Ascomycota</taxon>
        <taxon>Saccharomycotina</taxon>
        <taxon>Dipodascomycetes</taxon>
        <taxon>Dipodascales</taxon>
        <taxon>Dipodascales incertae sedis</taxon>
        <taxon>Yarrowia</taxon>
    </lineage>
</organism>
<dbReference type="OrthoDB" id="10579494at2759"/>